<evidence type="ECO:0000259" key="7">
    <source>
        <dbReference type="Pfam" id="PF04085"/>
    </source>
</evidence>
<dbReference type="RefSeq" id="WP_203413691.1">
    <property type="nucleotide sequence ID" value="NZ_CP060244.1"/>
</dbReference>
<dbReference type="InterPro" id="IPR007221">
    <property type="entry name" value="MreC"/>
</dbReference>
<keyword evidence="6" id="KW-0812">Transmembrane</keyword>
<keyword evidence="6" id="KW-0472">Membrane</keyword>
<evidence type="ECO:0000256" key="2">
    <source>
        <dbReference type="ARBA" id="ARBA00013855"/>
    </source>
</evidence>
<dbReference type="InterPro" id="IPR055342">
    <property type="entry name" value="MreC_beta-barrel_core"/>
</dbReference>
<evidence type="ECO:0000256" key="6">
    <source>
        <dbReference type="SAM" id="Phobius"/>
    </source>
</evidence>
<protein>
    <recommendedName>
        <fullName evidence="2 5">Cell shape-determining protein MreC</fullName>
    </recommendedName>
    <alternativeName>
        <fullName evidence="4 5">Cell shape protein MreC</fullName>
    </alternativeName>
</protein>
<dbReference type="GO" id="GO:0005886">
    <property type="term" value="C:plasma membrane"/>
    <property type="evidence" value="ECO:0007669"/>
    <property type="project" value="TreeGrafter"/>
</dbReference>
<dbReference type="Pfam" id="PF04085">
    <property type="entry name" value="MreC"/>
    <property type="match status" value="1"/>
</dbReference>
<dbReference type="KEGG" id="ebla:JGUZn3_23410"/>
<evidence type="ECO:0000256" key="5">
    <source>
        <dbReference type="PIRNR" id="PIRNR038471"/>
    </source>
</evidence>
<dbReference type="GO" id="GO:0008360">
    <property type="term" value="P:regulation of cell shape"/>
    <property type="evidence" value="ECO:0007669"/>
    <property type="project" value="UniProtKB-KW"/>
</dbReference>
<dbReference type="AlphaFoldDB" id="A0A7H1NUT1"/>
<comment type="similarity">
    <text evidence="1 5">Belongs to the MreC family.</text>
</comment>
<keyword evidence="9" id="KW-1185">Reference proteome</keyword>
<dbReference type="InterPro" id="IPR042175">
    <property type="entry name" value="Cell/Rod_MreC_2"/>
</dbReference>
<accession>A0A7H1NUT1</accession>
<dbReference type="EMBL" id="CP060244">
    <property type="protein sequence ID" value="QNT79541.1"/>
    <property type="molecule type" value="Genomic_DNA"/>
</dbReference>
<proteinExistence type="inferred from homology"/>
<keyword evidence="6" id="KW-1133">Transmembrane helix</keyword>
<dbReference type="PANTHER" id="PTHR34138:SF1">
    <property type="entry name" value="CELL SHAPE-DETERMINING PROTEIN MREC"/>
    <property type="match status" value="1"/>
</dbReference>
<feature type="domain" description="Rod shape-determining protein MreC beta-barrel core" evidence="7">
    <location>
        <begin position="126"/>
        <end position="264"/>
    </location>
</feature>
<feature type="transmembrane region" description="Helical" evidence="6">
    <location>
        <begin position="15"/>
        <end position="33"/>
    </location>
</feature>
<evidence type="ECO:0000256" key="1">
    <source>
        <dbReference type="ARBA" id="ARBA00009369"/>
    </source>
</evidence>
<dbReference type="Gene3D" id="2.40.10.340">
    <property type="entry name" value="Rod shape-determining protein MreC, domain 1"/>
    <property type="match status" value="1"/>
</dbReference>
<dbReference type="InterPro" id="IPR042177">
    <property type="entry name" value="Cell/Rod_1"/>
</dbReference>
<evidence type="ECO:0000256" key="3">
    <source>
        <dbReference type="ARBA" id="ARBA00022960"/>
    </source>
</evidence>
<dbReference type="Gene3D" id="2.40.10.350">
    <property type="entry name" value="Rod shape-determining protein MreC, domain 2"/>
    <property type="match status" value="1"/>
</dbReference>
<organism evidence="8 9">
    <name type="scientific">Entomobacter blattae</name>
    <dbReference type="NCBI Taxonomy" id="2762277"/>
    <lineage>
        <taxon>Bacteria</taxon>
        <taxon>Pseudomonadati</taxon>
        <taxon>Pseudomonadota</taxon>
        <taxon>Alphaproteobacteria</taxon>
        <taxon>Acetobacterales</taxon>
        <taxon>Acetobacteraceae</taxon>
        <taxon>Entomobacter</taxon>
    </lineage>
</organism>
<name>A0A7H1NUT1_9PROT</name>
<evidence type="ECO:0000256" key="4">
    <source>
        <dbReference type="ARBA" id="ARBA00032089"/>
    </source>
</evidence>
<dbReference type="Proteomes" id="UP000516349">
    <property type="component" value="Chromosome"/>
</dbReference>
<comment type="function">
    <text evidence="5">Involved in formation and maintenance of cell shape.</text>
</comment>
<evidence type="ECO:0000313" key="8">
    <source>
        <dbReference type="EMBL" id="QNT79541.1"/>
    </source>
</evidence>
<reference evidence="8 9" key="1">
    <citation type="submission" date="2020-08" db="EMBL/GenBank/DDBJ databases">
        <title>Complete genome sequence of Entomobacter blattae G55GP.</title>
        <authorList>
            <person name="Poehlein A."/>
            <person name="Guzman J."/>
            <person name="Daniel R."/>
            <person name="Vilcinskas A."/>
        </authorList>
    </citation>
    <scope>NUCLEOTIDE SEQUENCE [LARGE SCALE GENOMIC DNA]</scope>
    <source>
        <strain evidence="8 9">G55GP</strain>
    </source>
</reference>
<keyword evidence="3 5" id="KW-0133">Cell shape</keyword>
<dbReference type="PIRSF" id="PIRSF038471">
    <property type="entry name" value="MreC"/>
    <property type="match status" value="1"/>
</dbReference>
<gene>
    <name evidence="8" type="ORF">JGUZn3_23410</name>
</gene>
<sequence>MLPLSLQTRQALSKLGFPVLFLMGCLVVLLGVISPGMVRHVRVAAADYVAPVYGVLTGMREKLDHSIHAMAVFTSMHSRYSRLEKENEELKHWYDVALLLSAENRDLKANLNWIPDKALSFVTGRVITETGGVYNQAVLISVDERHSIKSGNIALDRFGLAGRVTEVGERSARVLLISDNTSRIPVFLEHSRASAIMVGNNSLQPRLTYFSNGHNPVEGERVVTGNNINNLPAGIPIGSVHYVQPNVAEVVPYADLAHLNILRIFDYGLSAITPPEVPGRIVPATKGRSGKPSVFLLSPEEEHKAG</sequence>
<dbReference type="PANTHER" id="PTHR34138">
    <property type="entry name" value="CELL SHAPE-DETERMINING PROTEIN MREC"/>
    <property type="match status" value="1"/>
</dbReference>
<evidence type="ECO:0000313" key="9">
    <source>
        <dbReference type="Proteomes" id="UP000516349"/>
    </source>
</evidence>